<name>A0A1N7LIT8_9RHOB</name>
<dbReference type="SUPFAM" id="SSF51120">
    <property type="entry name" value="beta-Roll"/>
    <property type="match status" value="1"/>
</dbReference>
<organism evidence="2 3">
    <name type="scientific">Phaeovulum vinaykumarii</name>
    <dbReference type="NCBI Taxonomy" id="407234"/>
    <lineage>
        <taxon>Bacteria</taxon>
        <taxon>Pseudomonadati</taxon>
        <taxon>Pseudomonadota</taxon>
        <taxon>Alphaproteobacteria</taxon>
        <taxon>Rhodobacterales</taxon>
        <taxon>Paracoccaceae</taxon>
        <taxon>Phaeovulum</taxon>
    </lineage>
</organism>
<dbReference type="EMBL" id="FTOM01000003">
    <property type="protein sequence ID" value="SIS73750.1"/>
    <property type="molecule type" value="Genomic_DNA"/>
</dbReference>
<dbReference type="RefSeq" id="WP_076365144.1">
    <property type="nucleotide sequence ID" value="NZ_FTOM01000003.1"/>
</dbReference>
<dbReference type="InterPro" id="IPR011049">
    <property type="entry name" value="Serralysin-like_metalloprot_C"/>
</dbReference>
<dbReference type="PRINTS" id="PR00313">
    <property type="entry name" value="CABNDNGRPT"/>
</dbReference>
<dbReference type="Proteomes" id="UP000186098">
    <property type="component" value="Unassembled WGS sequence"/>
</dbReference>
<dbReference type="Gene3D" id="2.160.20.160">
    <property type="match status" value="1"/>
</dbReference>
<gene>
    <name evidence="2" type="ORF">SAMN05421795_103102</name>
</gene>
<dbReference type="AlphaFoldDB" id="A0A1N7LIT8"/>
<feature type="region of interest" description="Disordered" evidence="1">
    <location>
        <begin position="53"/>
        <end position="84"/>
    </location>
</feature>
<keyword evidence="3" id="KW-1185">Reference proteome</keyword>
<evidence type="ECO:0000313" key="3">
    <source>
        <dbReference type="Proteomes" id="UP000186098"/>
    </source>
</evidence>
<dbReference type="STRING" id="407234.SAMN05421795_103102"/>
<evidence type="ECO:0008006" key="4">
    <source>
        <dbReference type="Google" id="ProtNLM"/>
    </source>
</evidence>
<reference evidence="3" key="1">
    <citation type="submission" date="2017-01" db="EMBL/GenBank/DDBJ databases">
        <authorList>
            <person name="Varghese N."/>
            <person name="Submissions S."/>
        </authorList>
    </citation>
    <scope>NUCLEOTIDE SEQUENCE [LARGE SCALE GENOMIC DNA]</scope>
    <source>
        <strain evidence="3">DSM 18714</strain>
    </source>
</reference>
<evidence type="ECO:0000256" key="1">
    <source>
        <dbReference type="SAM" id="MobiDB-lite"/>
    </source>
</evidence>
<proteinExistence type="predicted"/>
<feature type="compositionally biased region" description="Low complexity" evidence="1">
    <location>
        <begin position="56"/>
        <end position="83"/>
    </location>
</feature>
<protein>
    <recommendedName>
        <fullName evidence="4">Hemolysin-type calcium-binding repeat-containing protein</fullName>
    </recommendedName>
</protein>
<sequence length="444" mass="44591">MTMNSSTTALALVSTAPRPRQDVASLYAEDEKVRAAEFAANTAHIEAVSAGAPALGSRSGTGSVTGTDTGATTGRRTGAVSSREATRLRARAAELGKALDRLMMSTGTAPEGTVLALIHGAASGKGGVTLAASADRIVGVYTDDKAGLSPQRYYNDARLDDQLALRAGEVGSVYTDGGDDVVAIEADLVESIYTGNDSDVVAITGNVVRSVYTDNDARHTPQGRAGTDAVAINARYVDSVYTGGGADAVAINAHVVESVYAGAGNDAIRISADLVAGIHGDDGDDVIDVTATAGRADGFVGFAPSMPDLSTTEGRMAATALVGGVDGGAGNDTIRVASQGPIEVAGGTGDDSIRLEGGTVGLVWSAGDGNDQVALGAGTEVVVRLDARAGSFSVERGEDSLTLRMGTGGAITFTGVRDAGMIAVTGGMTPMSVLSEGAMLDRSA</sequence>
<evidence type="ECO:0000313" key="2">
    <source>
        <dbReference type="EMBL" id="SIS73750.1"/>
    </source>
</evidence>
<accession>A0A1N7LIT8</accession>